<feature type="coiled-coil region" evidence="2">
    <location>
        <begin position="89"/>
        <end position="119"/>
    </location>
</feature>
<gene>
    <name evidence="4" type="ORF">bsdtw1_00901</name>
</gene>
<dbReference type="EMBL" id="BLZR01000001">
    <property type="protein sequence ID" value="GFP74839.1"/>
    <property type="molecule type" value="Genomic_DNA"/>
</dbReference>
<dbReference type="SUPFAM" id="SSF46955">
    <property type="entry name" value="Putative DNA-binding domain"/>
    <property type="match status" value="1"/>
</dbReference>
<evidence type="ECO:0000256" key="1">
    <source>
        <dbReference type="ARBA" id="ARBA00023125"/>
    </source>
</evidence>
<dbReference type="AlphaFoldDB" id="A0A6V8SC70"/>
<keyword evidence="1" id="KW-0238">DNA-binding</keyword>
<comment type="caution">
    <text evidence="4">The sequence shown here is derived from an EMBL/GenBank/DDBJ whole genome shotgun (WGS) entry which is preliminary data.</text>
</comment>
<organism evidence="4 5">
    <name type="scientific">Clostridium fungisolvens</name>
    <dbReference type="NCBI Taxonomy" id="1604897"/>
    <lineage>
        <taxon>Bacteria</taxon>
        <taxon>Bacillati</taxon>
        <taxon>Bacillota</taxon>
        <taxon>Clostridia</taxon>
        <taxon>Eubacteriales</taxon>
        <taxon>Clostridiaceae</taxon>
        <taxon>Clostridium</taxon>
    </lineage>
</organism>
<dbReference type="InterPro" id="IPR009061">
    <property type="entry name" value="DNA-bd_dom_put_sf"/>
</dbReference>
<evidence type="ECO:0000256" key="2">
    <source>
        <dbReference type="SAM" id="Coils"/>
    </source>
</evidence>
<reference evidence="4 5" key="1">
    <citation type="submission" date="2020-07" db="EMBL/GenBank/DDBJ databases">
        <title>A new beta-1,3-glucan-decomposing anaerobic bacterium isolated from anoxic soil subjected to biological soil disinfestation.</title>
        <authorList>
            <person name="Ueki A."/>
            <person name="Tonouchi A."/>
        </authorList>
    </citation>
    <scope>NUCLEOTIDE SEQUENCE [LARGE SCALE GENOMIC DNA]</scope>
    <source>
        <strain evidence="4 5">TW1</strain>
    </source>
</reference>
<protein>
    <recommendedName>
        <fullName evidence="3">HTH merR-type domain-containing protein</fullName>
    </recommendedName>
</protein>
<name>A0A6V8SC70_9CLOT</name>
<evidence type="ECO:0000313" key="4">
    <source>
        <dbReference type="EMBL" id="GFP74839.1"/>
    </source>
</evidence>
<dbReference type="RefSeq" id="WP_183276376.1">
    <property type="nucleotide sequence ID" value="NZ_BLZR01000001.1"/>
</dbReference>
<sequence length="129" mass="15248">MDIGEFSKITAIAIDTLRYYDKIKLLIPAKVNSRRMYTEEDVEKALIIIKLKKLNFSLDEIKAFFELEKNIEQSEEINDESVKEIEVCLKMIELKYKDIERQEEELRIVKTALNKMIIKTNSLIKNRCC</sequence>
<dbReference type="GO" id="GO:0003677">
    <property type="term" value="F:DNA binding"/>
    <property type="evidence" value="ECO:0007669"/>
    <property type="project" value="UniProtKB-KW"/>
</dbReference>
<dbReference type="InterPro" id="IPR047057">
    <property type="entry name" value="MerR_fam"/>
</dbReference>
<evidence type="ECO:0000313" key="5">
    <source>
        <dbReference type="Proteomes" id="UP000580568"/>
    </source>
</evidence>
<dbReference type="PANTHER" id="PTHR30204">
    <property type="entry name" value="REDOX-CYCLING DRUG-SENSING TRANSCRIPTIONAL ACTIVATOR SOXR"/>
    <property type="match status" value="1"/>
</dbReference>
<keyword evidence="2" id="KW-0175">Coiled coil</keyword>
<proteinExistence type="predicted"/>
<dbReference type="Pfam" id="PF13411">
    <property type="entry name" value="MerR_1"/>
    <property type="match status" value="1"/>
</dbReference>
<accession>A0A6V8SC70</accession>
<dbReference type="Proteomes" id="UP000580568">
    <property type="component" value="Unassembled WGS sequence"/>
</dbReference>
<feature type="domain" description="HTH merR-type" evidence="3">
    <location>
        <begin position="1"/>
        <end position="67"/>
    </location>
</feature>
<dbReference type="GO" id="GO:0003700">
    <property type="term" value="F:DNA-binding transcription factor activity"/>
    <property type="evidence" value="ECO:0007669"/>
    <property type="project" value="InterPro"/>
</dbReference>
<keyword evidence="5" id="KW-1185">Reference proteome</keyword>
<evidence type="ECO:0000259" key="3">
    <source>
        <dbReference type="PROSITE" id="PS50937"/>
    </source>
</evidence>
<dbReference type="PROSITE" id="PS50937">
    <property type="entry name" value="HTH_MERR_2"/>
    <property type="match status" value="1"/>
</dbReference>
<dbReference type="InterPro" id="IPR000551">
    <property type="entry name" value="MerR-type_HTH_dom"/>
</dbReference>
<dbReference type="Gene3D" id="1.10.1660.10">
    <property type="match status" value="1"/>
</dbReference>
<dbReference type="PANTHER" id="PTHR30204:SF96">
    <property type="entry name" value="CHROMOSOME-ANCHORING PROTEIN RACA"/>
    <property type="match status" value="1"/>
</dbReference>
<dbReference type="SMART" id="SM00422">
    <property type="entry name" value="HTH_MERR"/>
    <property type="match status" value="1"/>
</dbReference>